<feature type="transmembrane region" description="Helical" evidence="6">
    <location>
        <begin position="482"/>
        <end position="501"/>
    </location>
</feature>
<dbReference type="AlphaFoldDB" id="A0A1B9DZS4"/>
<gene>
    <name evidence="9" type="ORF">LPBF_09090</name>
</gene>
<keyword evidence="3 6" id="KW-0812">Transmembrane</keyword>
<comment type="subcellular location">
    <subcellularLocation>
        <location evidence="1">Cell membrane</location>
        <topology evidence="1">Multi-pass membrane protein</topology>
    </subcellularLocation>
</comment>
<dbReference type="GO" id="GO:0005886">
    <property type="term" value="C:plasma membrane"/>
    <property type="evidence" value="ECO:0007669"/>
    <property type="project" value="UniProtKB-SubCell"/>
</dbReference>
<dbReference type="Pfam" id="PF13567">
    <property type="entry name" value="DUF4131"/>
    <property type="match status" value="1"/>
</dbReference>
<dbReference type="EMBL" id="LVEP01000035">
    <property type="protein sequence ID" value="OCB75203.1"/>
    <property type="molecule type" value="Genomic_DNA"/>
</dbReference>
<feature type="transmembrane region" description="Helical" evidence="6">
    <location>
        <begin position="359"/>
        <end position="379"/>
    </location>
</feature>
<evidence type="ECO:0000256" key="1">
    <source>
        <dbReference type="ARBA" id="ARBA00004651"/>
    </source>
</evidence>
<reference evidence="9 10" key="1">
    <citation type="submission" date="2016-03" db="EMBL/GenBank/DDBJ databases">
        <authorList>
            <person name="Ploux O."/>
        </authorList>
    </citation>
    <scope>NUCLEOTIDE SEQUENCE [LARGE SCALE GENOMIC DNA]</scope>
    <source>
        <strain evidence="9 10">LPB0076</strain>
    </source>
</reference>
<organism evidence="9 10">
    <name type="scientific">Flavobacterium crassostreae</name>
    <dbReference type="NCBI Taxonomy" id="1763534"/>
    <lineage>
        <taxon>Bacteria</taxon>
        <taxon>Pseudomonadati</taxon>
        <taxon>Bacteroidota</taxon>
        <taxon>Flavobacteriia</taxon>
        <taxon>Flavobacteriales</taxon>
        <taxon>Flavobacteriaceae</taxon>
        <taxon>Flavobacterium</taxon>
    </lineage>
</organism>
<evidence type="ECO:0000256" key="6">
    <source>
        <dbReference type="SAM" id="Phobius"/>
    </source>
</evidence>
<evidence type="ECO:0000259" key="8">
    <source>
        <dbReference type="Pfam" id="PF13567"/>
    </source>
</evidence>
<dbReference type="RefSeq" id="WP_066335390.1">
    <property type="nucleotide sequence ID" value="NZ_CP017688.1"/>
</dbReference>
<keyword evidence="10" id="KW-1185">Reference proteome</keyword>
<feature type="transmembrane region" description="Helical" evidence="6">
    <location>
        <begin position="416"/>
        <end position="445"/>
    </location>
</feature>
<evidence type="ECO:0000256" key="5">
    <source>
        <dbReference type="ARBA" id="ARBA00023136"/>
    </source>
</evidence>
<dbReference type="NCBIfam" id="TIGR00360">
    <property type="entry name" value="ComEC_N-term"/>
    <property type="match status" value="1"/>
</dbReference>
<dbReference type="Proteomes" id="UP000093510">
    <property type="component" value="Unassembled WGS sequence"/>
</dbReference>
<comment type="caution">
    <text evidence="9">The sequence shown here is derived from an EMBL/GenBank/DDBJ whole genome shotgun (WGS) entry which is preliminary data.</text>
</comment>
<feature type="transmembrane region" description="Helical" evidence="6">
    <location>
        <begin position="288"/>
        <end position="305"/>
    </location>
</feature>
<sequence>MKVLQYPLTPITVFFILGILLANMANINPNTIYHWFGMAITLLVAACLISIKRAINPLYFLSSVCLLALALGTIAQLSHSSNSQKHHYNHHPTAFSQTQEIKLLVREKLKNTPYHDRYVALLTQINGRNATGKIIVQVTKDKKVPGLIPGSSLKLQGRLQRHKKTLHPNQFDYGKYLDSKQIHAQLYTNYANIAIGTEYQKDLWYYSALLRNKIVQNLKESNFNQTELNVATALILGQKQEITPEILQDYRYAGATHILSVSGLHVGFIVVLLNFVLKPFGNNPKGRLIKLLCTLFCLFFFALLTGLLPSVVRSVTMFSFVAIGLFINRKNAIYYTLVVSLLLILVCKPSFLFEVGFQLSYLALFFIVWLQPTLSKIVTPKQKITRYVWDLFTVTLAAQLGTLPLSIYYFHQFPGLFFVTNLVVIPLVSLIMILGISVMSLAAIGYVPFILSKPLEYGIYGLNYLISTIASLEQFILKDIPLNLELMLGMYLGIVTLVIWIKNYKYKQLILVLLAIIGVQITYFKTQWQIQKQQEWIVYNINRSTLISSRKGTKISLYANQKTIAAKQKVLKPYQIAHFSSIQNIQKIPNFAYFNKHKIAIIDSSGVYIQNSQPDVLLLTASPKINLERVLQLLQPKVIVADASNYKSLQNQWKETCKKQKIPFHATAEKGFFILK</sequence>
<dbReference type="STRING" id="1763534.GCA_001831475_00424"/>
<feature type="domain" description="ComEC/Rec2-related protein" evidence="7">
    <location>
        <begin position="234"/>
        <end position="502"/>
    </location>
</feature>
<feature type="domain" description="DUF4131" evidence="8">
    <location>
        <begin position="35"/>
        <end position="191"/>
    </location>
</feature>
<feature type="transmembrane region" description="Helical" evidence="6">
    <location>
        <begin position="7"/>
        <end position="26"/>
    </location>
</feature>
<proteinExistence type="predicted"/>
<feature type="transmembrane region" description="Helical" evidence="6">
    <location>
        <begin position="58"/>
        <end position="77"/>
    </location>
</feature>
<feature type="transmembrane region" description="Helical" evidence="6">
    <location>
        <begin position="391"/>
        <end position="410"/>
    </location>
</feature>
<protein>
    <submittedName>
        <fullName evidence="9">Competence protein ComEC</fullName>
    </submittedName>
</protein>
<dbReference type="PANTHER" id="PTHR30619:SF1">
    <property type="entry name" value="RECOMBINATION PROTEIN 2"/>
    <property type="match status" value="1"/>
</dbReference>
<evidence type="ECO:0000256" key="2">
    <source>
        <dbReference type="ARBA" id="ARBA00022475"/>
    </source>
</evidence>
<dbReference type="OrthoDB" id="9761531at2"/>
<dbReference type="PANTHER" id="PTHR30619">
    <property type="entry name" value="DNA INTERNALIZATION/COMPETENCE PROTEIN COMEC/REC2"/>
    <property type="match status" value="1"/>
</dbReference>
<evidence type="ECO:0000313" key="9">
    <source>
        <dbReference type="EMBL" id="OCB75203.1"/>
    </source>
</evidence>
<name>A0A1B9DZS4_9FLAO</name>
<evidence type="ECO:0000313" key="10">
    <source>
        <dbReference type="Proteomes" id="UP000093510"/>
    </source>
</evidence>
<dbReference type="InterPro" id="IPR004477">
    <property type="entry name" value="ComEC_N"/>
</dbReference>
<keyword evidence="5 6" id="KW-0472">Membrane</keyword>
<dbReference type="InterPro" id="IPR025405">
    <property type="entry name" value="DUF4131"/>
</dbReference>
<feature type="transmembrane region" description="Helical" evidence="6">
    <location>
        <begin position="508"/>
        <end position="524"/>
    </location>
</feature>
<evidence type="ECO:0000256" key="3">
    <source>
        <dbReference type="ARBA" id="ARBA00022692"/>
    </source>
</evidence>
<keyword evidence="4 6" id="KW-1133">Transmembrane helix</keyword>
<accession>A0A1B9DZS4</accession>
<evidence type="ECO:0000259" key="7">
    <source>
        <dbReference type="Pfam" id="PF03772"/>
    </source>
</evidence>
<dbReference type="InterPro" id="IPR052159">
    <property type="entry name" value="Competence_DNA_uptake"/>
</dbReference>
<dbReference type="Pfam" id="PF03772">
    <property type="entry name" value="Competence"/>
    <property type="match status" value="1"/>
</dbReference>
<evidence type="ECO:0000256" key="4">
    <source>
        <dbReference type="ARBA" id="ARBA00022989"/>
    </source>
</evidence>
<keyword evidence="2" id="KW-1003">Cell membrane</keyword>
<feature type="transmembrane region" description="Helical" evidence="6">
    <location>
        <begin position="32"/>
        <end position="51"/>
    </location>
</feature>
<feature type="transmembrane region" description="Helical" evidence="6">
    <location>
        <begin position="252"/>
        <end position="276"/>
    </location>
</feature>